<accession>A0A060SJV9</accession>
<protein>
    <submittedName>
        <fullName evidence="1">Uncharacterized protein</fullName>
    </submittedName>
</protein>
<dbReference type="EMBL" id="CCBP010000116">
    <property type="protein sequence ID" value="CDO72718.1"/>
    <property type="molecule type" value="Genomic_DNA"/>
</dbReference>
<keyword evidence="2" id="KW-1185">Reference proteome</keyword>
<comment type="caution">
    <text evidence="1">The sequence shown here is derived from an EMBL/GenBank/DDBJ whole genome shotgun (WGS) entry which is preliminary data.</text>
</comment>
<reference evidence="1" key="1">
    <citation type="submission" date="2014-01" db="EMBL/GenBank/DDBJ databases">
        <title>The genome of the white-rot fungus Pycnoporus cinnabarinus: a basidiomycete model with a versatile arsenal for lignocellulosic biomass breakdown.</title>
        <authorList>
            <person name="Levasseur A."/>
            <person name="Lomascolo A."/>
            <person name="Ruiz-Duenas F.J."/>
            <person name="Uzan E."/>
            <person name="Piumi F."/>
            <person name="Kues U."/>
            <person name="Ram A.F.J."/>
            <person name="Murat C."/>
            <person name="Haon M."/>
            <person name="Benoit I."/>
            <person name="Arfi Y."/>
            <person name="Chevret D."/>
            <person name="Drula E."/>
            <person name="Kwon M.J."/>
            <person name="Gouret P."/>
            <person name="Lesage-Meessen L."/>
            <person name="Lombard V."/>
            <person name="Mariette J."/>
            <person name="Noirot C."/>
            <person name="Park J."/>
            <person name="Patyshakuliyeva A."/>
            <person name="Wieneger R.A.B."/>
            <person name="Wosten H.A.B."/>
            <person name="Martin F."/>
            <person name="Coutinho P.M."/>
            <person name="de Vries R."/>
            <person name="Martinez A.T."/>
            <person name="Klopp C."/>
            <person name="Pontarotti P."/>
            <person name="Henrissat B."/>
            <person name="Record E."/>
        </authorList>
    </citation>
    <scope>NUCLEOTIDE SEQUENCE [LARGE SCALE GENOMIC DNA]</scope>
    <source>
        <strain evidence="1">BRFM137</strain>
    </source>
</reference>
<proteinExistence type="predicted"/>
<feature type="non-terminal residue" evidence="1">
    <location>
        <position position="1"/>
    </location>
</feature>
<evidence type="ECO:0000313" key="2">
    <source>
        <dbReference type="Proteomes" id="UP000029665"/>
    </source>
</evidence>
<name>A0A060SJV9_PYCCI</name>
<organism evidence="1 2">
    <name type="scientific">Pycnoporus cinnabarinus</name>
    <name type="common">Cinnabar-red polypore</name>
    <name type="synonym">Trametes cinnabarina</name>
    <dbReference type="NCBI Taxonomy" id="5643"/>
    <lineage>
        <taxon>Eukaryota</taxon>
        <taxon>Fungi</taxon>
        <taxon>Dikarya</taxon>
        <taxon>Basidiomycota</taxon>
        <taxon>Agaricomycotina</taxon>
        <taxon>Agaricomycetes</taxon>
        <taxon>Polyporales</taxon>
        <taxon>Polyporaceae</taxon>
        <taxon>Trametes</taxon>
    </lineage>
</organism>
<dbReference type="HOGENOM" id="CLU_2312919_0_0_1"/>
<feature type="non-terminal residue" evidence="1">
    <location>
        <position position="100"/>
    </location>
</feature>
<evidence type="ECO:0000313" key="1">
    <source>
        <dbReference type="EMBL" id="CDO72718.1"/>
    </source>
</evidence>
<dbReference type="AlphaFoldDB" id="A0A060SJV9"/>
<gene>
    <name evidence="1" type="ORF">BN946_scf184990.g1</name>
</gene>
<dbReference type="Proteomes" id="UP000029665">
    <property type="component" value="Unassembled WGS sequence"/>
</dbReference>
<sequence length="100" mass="11475">LSQQMNPLMRAPRSQLAARRFHQHHLIQTHLRPTPSPLPPHATERLLAGKGGRLHRPLSPKIWKWLPPRPMLRRLRHQTRGAPALHVVAAWALARQTGSR</sequence>